<evidence type="ECO:0000256" key="1">
    <source>
        <dbReference type="ARBA" id="ARBA00008779"/>
    </source>
</evidence>
<dbReference type="EMBL" id="SWDV01000028">
    <property type="protein sequence ID" value="TLX73544.1"/>
    <property type="molecule type" value="Genomic_DNA"/>
</dbReference>
<evidence type="ECO:0000259" key="5">
    <source>
        <dbReference type="Pfam" id="PF00884"/>
    </source>
</evidence>
<keyword evidence="2" id="KW-0479">Metal-binding</keyword>
<organism evidence="6 7">
    <name type="scientific">Pseudomonas nicosulfuronedens</name>
    <dbReference type="NCBI Taxonomy" id="2571105"/>
    <lineage>
        <taxon>Bacteria</taxon>
        <taxon>Pseudomonadati</taxon>
        <taxon>Pseudomonadota</taxon>
        <taxon>Gammaproteobacteria</taxon>
        <taxon>Pseudomonadales</taxon>
        <taxon>Pseudomonadaceae</taxon>
        <taxon>Pseudomonas</taxon>
    </lineage>
</organism>
<dbReference type="AlphaFoldDB" id="A0A5R9RG70"/>
<dbReference type="PANTHER" id="PTHR42693">
    <property type="entry name" value="ARYLSULFATASE FAMILY MEMBER"/>
    <property type="match status" value="1"/>
</dbReference>
<dbReference type="Pfam" id="PF00884">
    <property type="entry name" value="Sulfatase"/>
    <property type="match status" value="1"/>
</dbReference>
<evidence type="ECO:0000256" key="4">
    <source>
        <dbReference type="ARBA" id="ARBA00022837"/>
    </source>
</evidence>
<evidence type="ECO:0000256" key="2">
    <source>
        <dbReference type="ARBA" id="ARBA00022723"/>
    </source>
</evidence>
<dbReference type="SUPFAM" id="SSF53649">
    <property type="entry name" value="Alkaline phosphatase-like"/>
    <property type="match status" value="1"/>
</dbReference>
<name>A0A5R9RG70_9PSED</name>
<dbReference type="Gene3D" id="3.40.720.10">
    <property type="entry name" value="Alkaline Phosphatase, subunit A"/>
    <property type="match status" value="1"/>
</dbReference>
<dbReference type="CDD" id="cd16025">
    <property type="entry name" value="PAS_like"/>
    <property type="match status" value="1"/>
</dbReference>
<feature type="domain" description="Sulfatase N-terminal" evidence="5">
    <location>
        <begin position="5"/>
        <end position="423"/>
    </location>
</feature>
<evidence type="ECO:0000313" key="6">
    <source>
        <dbReference type="EMBL" id="TLX73544.1"/>
    </source>
</evidence>
<sequence length="557" mass="62242">MSKRPNFLLIVADDLGFSDLGAFGGEIDTPNLDALATAGLRLTDFHAASACSPTRAMLLTGTDHHLAGIGAMAEFSDETIRRNPGYEGHLNQRVVSLAELLRDAGYHTLISGKWHLGRTAETSAAARGFERSFILEGAAHNHYGWSPEVPPHKMPRLLHAVEGTYRDGLEPVTELPRDFYSSDAFTDRLLDYLKERPADDARPFFAYLPFSAPHFPLQAPDELIAKYKGRYDAGPDALREQRLARLKALGLIAEDVEAHPVVADTPNWHALDEQGRQQSARAMEVYAAMVDRLDWNVGRVVEHLRASGELDDTLILFLSDNGAEGAALEALPIVGKRAQRFIGRHYNNRLENVGRANSYVWYGPRWAQAATAPSRQFKLFTSQGGIRVPAFITWPGLRLQGSISHAFATVMDVLPTLLELAGVQHPGTRYQGRDVLPIRGRSLLAYLQGEQAEPHAQDETTGWELFRARAVRQGSWKALYIPKPDGPGRWQLYDLASDPGEIHDLAEQEPERLRSLTEQWQRYVDETGVLDFSFAGRLFRELTRALLRVFTRQPRTL</sequence>
<proteinExistence type="inferred from homology"/>
<dbReference type="OrthoDB" id="9803751at2"/>
<keyword evidence="3" id="KW-0378">Hydrolase</keyword>
<accession>A0A5R9RG70</accession>
<keyword evidence="7" id="KW-1185">Reference proteome</keyword>
<comment type="similarity">
    <text evidence="1">Belongs to the sulfatase family.</text>
</comment>
<dbReference type="InterPro" id="IPR000917">
    <property type="entry name" value="Sulfatase_N"/>
</dbReference>
<protein>
    <submittedName>
        <fullName evidence="6">Arylsulfatase</fullName>
    </submittedName>
</protein>
<dbReference type="PROSITE" id="PS00149">
    <property type="entry name" value="SULFATASE_2"/>
    <property type="match status" value="1"/>
</dbReference>
<evidence type="ECO:0000313" key="7">
    <source>
        <dbReference type="Proteomes" id="UP000306635"/>
    </source>
</evidence>
<evidence type="ECO:0000256" key="3">
    <source>
        <dbReference type="ARBA" id="ARBA00022801"/>
    </source>
</evidence>
<dbReference type="RefSeq" id="WP_138525243.1">
    <property type="nucleotide sequence ID" value="NZ_JAOCBK010000005.1"/>
</dbReference>
<dbReference type="GO" id="GO:0046872">
    <property type="term" value="F:metal ion binding"/>
    <property type="evidence" value="ECO:0007669"/>
    <property type="project" value="UniProtKB-KW"/>
</dbReference>
<reference evidence="6 7" key="1">
    <citation type="submission" date="2019-04" db="EMBL/GenBank/DDBJ databases">
        <authorList>
            <person name="Li M."/>
        </authorList>
    </citation>
    <scope>NUCLEOTIDE SEQUENCE [LARGE SCALE GENOMIC DNA]</scope>
    <source>
        <strain evidence="6 7">LAM1902</strain>
    </source>
</reference>
<dbReference type="Gene3D" id="3.30.1120.10">
    <property type="match status" value="1"/>
</dbReference>
<keyword evidence="4" id="KW-0106">Calcium</keyword>
<dbReference type="GO" id="GO:0004065">
    <property type="term" value="F:arylsulfatase activity"/>
    <property type="evidence" value="ECO:0007669"/>
    <property type="project" value="TreeGrafter"/>
</dbReference>
<dbReference type="PANTHER" id="PTHR42693:SF33">
    <property type="entry name" value="ARYLSULFATASE"/>
    <property type="match status" value="1"/>
</dbReference>
<gene>
    <name evidence="6" type="ORF">FAS41_20320</name>
</gene>
<dbReference type="InterPro" id="IPR024607">
    <property type="entry name" value="Sulfatase_CS"/>
</dbReference>
<dbReference type="Proteomes" id="UP000306635">
    <property type="component" value="Unassembled WGS sequence"/>
</dbReference>
<dbReference type="InterPro" id="IPR017850">
    <property type="entry name" value="Alkaline_phosphatase_core_sf"/>
</dbReference>
<comment type="caution">
    <text evidence="6">The sequence shown here is derived from an EMBL/GenBank/DDBJ whole genome shotgun (WGS) entry which is preliminary data.</text>
</comment>
<dbReference type="InterPro" id="IPR050738">
    <property type="entry name" value="Sulfatase"/>
</dbReference>